<dbReference type="InterPro" id="IPR028994">
    <property type="entry name" value="Integrin_alpha_N"/>
</dbReference>
<dbReference type="HOGENOM" id="CLU_000672_0_0_6"/>
<comment type="subcellular location">
    <subcellularLocation>
        <location evidence="1">Secreted</location>
    </subcellularLocation>
</comment>
<dbReference type="RefSeq" id="WP_043187099.1">
    <property type="nucleotide sequence ID" value="NZ_CP009533.1"/>
</dbReference>
<evidence type="ECO:0008006" key="9">
    <source>
        <dbReference type="Google" id="ProtNLM"/>
    </source>
</evidence>
<dbReference type="Pfam" id="PF03534">
    <property type="entry name" value="SpvB"/>
    <property type="match status" value="1"/>
</dbReference>
<feature type="region of interest" description="Disordered" evidence="4">
    <location>
        <begin position="1"/>
        <end position="23"/>
    </location>
</feature>
<dbReference type="Pfam" id="PF12255">
    <property type="entry name" value="TcdB_toxin_midC"/>
    <property type="match status" value="1"/>
</dbReference>
<evidence type="ECO:0000313" key="7">
    <source>
        <dbReference type="EMBL" id="AIS16760.1"/>
    </source>
</evidence>
<dbReference type="InterPro" id="IPR003284">
    <property type="entry name" value="Sal_SpvB"/>
</dbReference>
<evidence type="ECO:0000256" key="3">
    <source>
        <dbReference type="ARBA" id="ARBA00023026"/>
    </source>
</evidence>
<evidence type="ECO:0000256" key="2">
    <source>
        <dbReference type="ARBA" id="ARBA00022525"/>
    </source>
</evidence>
<accession>A0A089YST3</accession>
<evidence type="ECO:0000259" key="5">
    <source>
        <dbReference type="Pfam" id="PF12255"/>
    </source>
</evidence>
<protein>
    <recommendedName>
        <fullName evidence="9">Toxin</fullName>
    </recommendedName>
</protein>
<proteinExistence type="predicted"/>
<evidence type="ECO:0000256" key="1">
    <source>
        <dbReference type="ARBA" id="ARBA00004613"/>
    </source>
</evidence>
<dbReference type="GO" id="GO:0005737">
    <property type="term" value="C:cytoplasm"/>
    <property type="evidence" value="ECO:0007669"/>
    <property type="project" value="InterPro"/>
</dbReference>
<feature type="domain" description="Insecticide toxin TcdB middle/N-terminal" evidence="6">
    <location>
        <begin position="638"/>
        <end position="813"/>
    </location>
</feature>
<dbReference type="SUPFAM" id="SSF69318">
    <property type="entry name" value="Integrin alpha N-terminal domain"/>
    <property type="match status" value="1"/>
</dbReference>
<dbReference type="eggNOG" id="COG3209">
    <property type="taxonomic scope" value="Bacteria"/>
</dbReference>
<name>A0A089YST3_9PSED</name>
<organism evidence="7 8">
    <name type="scientific">Pseudomonas rhizosphaerae</name>
    <dbReference type="NCBI Taxonomy" id="216142"/>
    <lineage>
        <taxon>Bacteria</taxon>
        <taxon>Pseudomonadati</taxon>
        <taxon>Pseudomonadota</taxon>
        <taxon>Gammaproteobacteria</taxon>
        <taxon>Pseudomonadales</taxon>
        <taxon>Pseudomonadaceae</taxon>
        <taxon>Pseudomonas</taxon>
    </lineage>
</organism>
<evidence type="ECO:0000313" key="8">
    <source>
        <dbReference type="Proteomes" id="UP000029499"/>
    </source>
</evidence>
<dbReference type="GO" id="GO:0005576">
    <property type="term" value="C:extracellular region"/>
    <property type="evidence" value="ECO:0007669"/>
    <property type="project" value="UniProtKB-SubCell"/>
</dbReference>
<dbReference type="Pfam" id="PF12256">
    <property type="entry name" value="TcdB_toxin_midN"/>
    <property type="match status" value="1"/>
</dbReference>
<keyword evidence="8" id="KW-1185">Reference proteome</keyword>
<feature type="domain" description="Insecticide toxin TcdB middle/C-terminal" evidence="5">
    <location>
        <begin position="862"/>
        <end position="1008"/>
    </location>
</feature>
<gene>
    <name evidence="7" type="ORF">LT40_04750</name>
</gene>
<dbReference type="EMBL" id="CP009533">
    <property type="protein sequence ID" value="AIS16760.1"/>
    <property type="molecule type" value="Genomic_DNA"/>
</dbReference>
<dbReference type="KEGG" id="prh:LT40_04750"/>
<dbReference type="Proteomes" id="UP000029499">
    <property type="component" value="Chromosome"/>
</dbReference>
<dbReference type="STRING" id="216142.LT40_04750"/>
<evidence type="ECO:0000256" key="4">
    <source>
        <dbReference type="SAM" id="MobiDB-lite"/>
    </source>
</evidence>
<evidence type="ECO:0000259" key="6">
    <source>
        <dbReference type="Pfam" id="PF12256"/>
    </source>
</evidence>
<sequence length="1478" mass="164311">MNTSEQSPMGINPPSLPKGGGAIQSIGKGWGAVGATGAATFDIPLPVSAGRGSAPQLGLGYSSAAGNGLCGMGWSLGRNAIARRTQRGVPAYTTDDEIVGPSGDILLPERNAQGAIVSTQVDRFRGQALGASYKVTRHFPRVEGSFARIERWQLSDTDSGFWLVHSPDGSLYLYGKRDSAKLFPSHAPHKVAEWLLEESVTPNGEHILYEYQAEDGRGLPAADERDHSTQRYLTRVRYGNLTAHAPLYLWDESSLPPQWHFDLVLDYGERACEQGTLPGYAASQPWPVRPDPVASFSYGFEVRTLRRCQQVLMFHHFADLAPAPVLVSRLWLEYRECHGYSLLTAAISQASEGDEIHELPPLEFRYEHFSFDDHQYRRFEQMPGLDDGQTYQLVDLFGEGLAGVLYREDNSWRYREPLRDFDAGDTDTVMYAPWKQLPTQPVADSSKPVRQFLSDMTGDGRLDWIVAQPGYSGFFSLNHDRSWSGFTPFNALPLEFFNPEGQLADLMGDGLRDLAMIGSRSVRLYASGREQGFHPACDIAHAEDPLPLGSDSRHELVAFSDVLGSGQQHLIRIRHDELRCWPNLGRGVFGKSFKLASLPFAQSEFDAARVRLADLDGSGAADLVYLGSEQALIFLNQGGNGLAEPVTQAWPEGLRYDNTWQVSVADLQGLGCTSLVISVPHRHGQHWRLDFNNGRKPYLLAGSNNNMGAETQAFYRSSALEWLDEKAEMLARGEAPVCELPFPVHVVVRQVQHDEITGNTLTQRLEYRRGYYDGHDREMRGFGLVRATDTAADVANETPHSPPMLTKTWYHTGRAVDETLAQIDTSDAQARVLGPTLLLRHDEASGDDSVVTDIDASLRHEMARALSGQLLRSEVFGFDGDARDALPYSVTQVRLGVRLLQPCSEHQRHAVLLPMTLETVAYQYERLVDDPQCNHSVQLRTDRYGAVTHALSIAYARRKHEIDTPPYSDEHEQTWWRDAFDPAQHRFYFTESRAQTLHLDSDPQHWRLHLPYRARANAWSLPKEQVALQQLSYEALLGADGLLSPAAPRTLTALSLQRYQGCADGTANFLALADFSEAAELDEAALQAYADVLEPAALDAKLLELGYTRMPAFLPDEPDRVLWSVRQGYATYGGADAFHRVLAYRQTPAVGETRVEYDRYQCLPVKVIAADGCTTQAVHDYRTLQPVQITDPNDNLQQASYDALGRLSLSSFHGTEMGEPVGFAPLNGQTMAGSIADAIADDAAGLGDWAMAYVYESDSWMGEPPATGVADEAAIAAQVSAGRVTLDGRLRASARRQWHLGLLDSDSAEALAPLVSRSRQPVRVAAFQADRYPGDPQRQVRMSIESFDGFGRSVQSKQRVEPGLAYQVDEDGALLPGQAQADPRWRVSERVEYDTKGQVIRAYRPYFANSDRYINDDSQRDAEHGYHDLQYYDALGRPTETWTAAGWLRRQRYTPWYSISEDENDTAQEVLTMRAATA</sequence>
<keyword evidence="2" id="KW-0964">Secreted</keyword>
<dbReference type="InterPro" id="IPR022044">
    <property type="entry name" value="TcdB_toxin_mid/C"/>
</dbReference>
<dbReference type="PRINTS" id="PR01341">
    <property type="entry name" value="SALSPVBPROT"/>
</dbReference>
<dbReference type="InterPro" id="IPR022045">
    <property type="entry name" value="TcdB_toxin_mid/N"/>
</dbReference>
<reference evidence="7 8" key="1">
    <citation type="journal article" date="2015" name="J. Biotechnol.">
        <title>Complete genome sequence of Pseudomonas rhizosphaerae IH5T (=DSM 16299T), a phosphate-solubilizing rhizobacterium for bacterial biofertilizer.</title>
        <authorList>
            <person name="Kwak Y."/>
            <person name="Jung B.K."/>
            <person name="Shin J.H."/>
        </authorList>
    </citation>
    <scope>NUCLEOTIDE SEQUENCE [LARGE SCALE GENOMIC DNA]</scope>
    <source>
        <strain evidence="7">DSM 16299</strain>
    </source>
</reference>
<keyword evidence="3" id="KW-0843">Virulence</keyword>